<dbReference type="STRING" id="34475.A0A4Y9Z7L7"/>
<feature type="domain" description="DNA helicase Pif1-like DEAD-box helicase" evidence="14">
    <location>
        <begin position="155"/>
        <end position="275"/>
    </location>
</feature>
<dbReference type="HAMAP" id="MF_03176">
    <property type="entry name" value="PIF1"/>
    <property type="match status" value="1"/>
</dbReference>
<comment type="similarity">
    <text evidence="12">Belongs to the helicase family. PIF1 subfamily.</text>
</comment>
<dbReference type="InterPro" id="IPR051055">
    <property type="entry name" value="PIF1_helicase"/>
</dbReference>
<sequence length="559" mass="61853">MEHQLLQATTASGTPVDTASGPGNQSENPVHTTLSNQPEPLQHNFEPEIVLSEEQKAILGLVKAGKSVFFTGSAGTGKSVLLREIIKLCCMMYERDRVGVTAATGIASINIGGCTLHSWAGIGLGKGDPLVIARRLIGHGDYLKKRPIEDRNNDPVDQDTHTTDRWKSARVLIVDEISMIDGMLFDKLEFIARYIRRNPQPFGGIQLILSGDFYQLPPVPDHIDGVPQPATFCFDAHSWPDCVGQAIALTKVFRQRDHMFVDMLNEMRLGTLSQSTIMAFRGLDRRVVYKDDIEPTDLFPTKREVYGANYTRLEQLLGEAKSFPAADQPGTDNEGFLISVERMDRLLEQQAIAPKRINLKIGAQVMLITNIVQGVLVNGSVGKVTDFMTVQAALLRGIESGVINRTERGEPAPERTRNGGLSPVPPHLLKSGNLWPCVRFENGRSLLCIPCMFEVVNAQGRIEASREQVPLILAWAISIHKSQGQTLKRVRVNLKRIFEKGQAYVALSRATSMDTLEVKEFEPKKVMAHPRVLDWMGECPPVSPDQLVAVNGHATHHNL</sequence>
<dbReference type="InterPro" id="IPR027417">
    <property type="entry name" value="P-loop_NTPase"/>
</dbReference>
<dbReference type="AlphaFoldDB" id="A0A4Y9Z7L7"/>
<dbReference type="GO" id="GO:0005524">
    <property type="term" value="F:ATP binding"/>
    <property type="evidence" value="ECO:0007669"/>
    <property type="project" value="UniProtKB-UniRule"/>
</dbReference>
<evidence type="ECO:0000256" key="6">
    <source>
        <dbReference type="ARBA" id="ARBA00023125"/>
    </source>
</evidence>
<protein>
    <recommendedName>
        <fullName evidence="12">ATP-dependent DNA helicase PIF1</fullName>
        <ecNumber evidence="12">5.6.2.3</ecNumber>
    </recommendedName>
    <alternativeName>
        <fullName evidence="12">DNA 5'-3' helicase PIF1</fullName>
    </alternativeName>
    <alternativeName>
        <fullName evidence="12">DNA repair and recombination helicase PIF1</fullName>
    </alternativeName>
</protein>
<dbReference type="PANTHER" id="PTHR47642">
    <property type="entry name" value="ATP-DEPENDENT DNA HELICASE"/>
    <property type="match status" value="1"/>
</dbReference>
<dbReference type="EC" id="5.6.2.3" evidence="12"/>
<dbReference type="CDD" id="cd18809">
    <property type="entry name" value="SF1_C_RecD"/>
    <property type="match status" value="1"/>
</dbReference>
<reference evidence="16 17" key="1">
    <citation type="submission" date="2019-01" db="EMBL/GenBank/DDBJ databases">
        <title>Genome sequencing of the rare red list fungi Fomitopsis rosea.</title>
        <authorList>
            <person name="Buettner E."/>
            <person name="Kellner H."/>
        </authorList>
    </citation>
    <scope>NUCLEOTIDE SEQUENCE [LARGE SCALE GENOMIC DNA]</scope>
    <source>
        <strain evidence="16 17">DSM 105464</strain>
    </source>
</reference>
<dbReference type="GO" id="GO:0043139">
    <property type="term" value="F:5'-3' DNA helicase activity"/>
    <property type="evidence" value="ECO:0007669"/>
    <property type="project" value="UniProtKB-UniRule"/>
</dbReference>
<accession>A0A4Y9Z7L7</accession>
<comment type="catalytic activity">
    <reaction evidence="12">
        <text>ATP + H2O = ADP + phosphate + H(+)</text>
        <dbReference type="Rhea" id="RHEA:13065"/>
        <dbReference type="ChEBI" id="CHEBI:15377"/>
        <dbReference type="ChEBI" id="CHEBI:15378"/>
        <dbReference type="ChEBI" id="CHEBI:30616"/>
        <dbReference type="ChEBI" id="CHEBI:43474"/>
        <dbReference type="ChEBI" id="CHEBI:456216"/>
        <dbReference type="EC" id="5.6.2.3"/>
    </reaction>
</comment>
<dbReference type="GO" id="GO:0005739">
    <property type="term" value="C:mitochondrion"/>
    <property type="evidence" value="ECO:0007669"/>
    <property type="project" value="UniProtKB-SubCell"/>
</dbReference>
<evidence type="ECO:0000256" key="5">
    <source>
        <dbReference type="ARBA" id="ARBA00022840"/>
    </source>
</evidence>
<evidence type="ECO:0000313" key="17">
    <source>
        <dbReference type="Proteomes" id="UP000298390"/>
    </source>
</evidence>
<keyword evidence="8 12" id="KW-0233">DNA recombination</keyword>
<dbReference type="GO" id="GO:0016887">
    <property type="term" value="F:ATP hydrolysis activity"/>
    <property type="evidence" value="ECO:0007669"/>
    <property type="project" value="RHEA"/>
</dbReference>
<keyword evidence="7 12" id="KW-0496">Mitochondrion</keyword>
<dbReference type="Proteomes" id="UP000298390">
    <property type="component" value="Unassembled WGS sequence"/>
</dbReference>
<keyword evidence="1 12" id="KW-0547">Nucleotide-binding</keyword>
<dbReference type="InterPro" id="IPR048293">
    <property type="entry name" value="PIF1_RRM3_pfh1"/>
</dbReference>
<dbReference type="GO" id="GO:0000723">
    <property type="term" value="P:telomere maintenance"/>
    <property type="evidence" value="ECO:0007669"/>
    <property type="project" value="InterPro"/>
</dbReference>
<evidence type="ECO:0000256" key="1">
    <source>
        <dbReference type="ARBA" id="ARBA00022741"/>
    </source>
</evidence>
<dbReference type="CDD" id="cd18037">
    <property type="entry name" value="DEXSc_Pif1_like"/>
    <property type="match status" value="1"/>
</dbReference>
<evidence type="ECO:0000259" key="15">
    <source>
        <dbReference type="Pfam" id="PF21530"/>
    </source>
</evidence>
<dbReference type="GO" id="GO:0006310">
    <property type="term" value="P:DNA recombination"/>
    <property type="evidence" value="ECO:0007669"/>
    <property type="project" value="UniProtKB-UniRule"/>
</dbReference>
<feature type="domain" description="DNA helicase Pif1-like 2B" evidence="15">
    <location>
        <begin position="347"/>
        <end position="387"/>
    </location>
</feature>
<keyword evidence="5 12" id="KW-0067">ATP-binding</keyword>
<evidence type="ECO:0000256" key="8">
    <source>
        <dbReference type="ARBA" id="ARBA00023172"/>
    </source>
</evidence>
<dbReference type="InterPro" id="IPR010285">
    <property type="entry name" value="DNA_helicase_pif1-like_DEAD"/>
</dbReference>
<organism evidence="16 17">
    <name type="scientific">Rhodofomes roseus</name>
    <dbReference type="NCBI Taxonomy" id="34475"/>
    <lineage>
        <taxon>Eukaryota</taxon>
        <taxon>Fungi</taxon>
        <taxon>Dikarya</taxon>
        <taxon>Basidiomycota</taxon>
        <taxon>Agaricomycotina</taxon>
        <taxon>Agaricomycetes</taxon>
        <taxon>Polyporales</taxon>
        <taxon>Rhodofomes</taxon>
    </lineage>
</organism>
<comment type="subcellular location">
    <subcellularLocation>
        <location evidence="12">Nucleus</location>
    </subcellularLocation>
    <subcellularLocation>
        <location evidence="12">Mitochondrion</location>
    </subcellularLocation>
</comment>
<evidence type="ECO:0000256" key="13">
    <source>
        <dbReference type="SAM" id="MobiDB-lite"/>
    </source>
</evidence>
<evidence type="ECO:0000259" key="14">
    <source>
        <dbReference type="Pfam" id="PF05970"/>
    </source>
</evidence>
<comment type="cofactor">
    <cofactor evidence="12">
        <name>Mg(2+)</name>
        <dbReference type="ChEBI" id="CHEBI:18420"/>
    </cofactor>
</comment>
<dbReference type="Pfam" id="PF21530">
    <property type="entry name" value="Pif1_2B_dom"/>
    <property type="match status" value="1"/>
</dbReference>
<dbReference type="InterPro" id="IPR049163">
    <property type="entry name" value="Pif1-like_2B_dom"/>
</dbReference>
<feature type="domain" description="DNA helicase Pif1-like DEAD-box helicase" evidence="14">
    <location>
        <begin position="51"/>
        <end position="128"/>
    </location>
</feature>
<comment type="function">
    <text evidence="12">DNA-dependent ATPase and 5'-3' DNA helicase required for the maintenance of both mitochondrial and nuclear genome stability.</text>
</comment>
<name>A0A4Y9Z7L7_9APHY</name>
<dbReference type="PANTHER" id="PTHR47642:SF5">
    <property type="entry name" value="ATP-DEPENDENT DNA HELICASE"/>
    <property type="match status" value="1"/>
</dbReference>
<evidence type="ECO:0000256" key="11">
    <source>
        <dbReference type="ARBA" id="ARBA00023242"/>
    </source>
</evidence>
<evidence type="ECO:0000256" key="9">
    <source>
        <dbReference type="ARBA" id="ARBA00023204"/>
    </source>
</evidence>
<keyword evidence="3 12" id="KW-0378">Hydrolase</keyword>
<dbReference type="GO" id="GO:0006281">
    <property type="term" value="P:DNA repair"/>
    <property type="evidence" value="ECO:0007669"/>
    <property type="project" value="UniProtKB-UniRule"/>
</dbReference>
<evidence type="ECO:0000256" key="3">
    <source>
        <dbReference type="ARBA" id="ARBA00022801"/>
    </source>
</evidence>
<keyword evidence="6 12" id="KW-0238">DNA-binding</keyword>
<keyword evidence="2 12" id="KW-0227">DNA damage</keyword>
<dbReference type="Pfam" id="PF05970">
    <property type="entry name" value="PIF1"/>
    <property type="match status" value="2"/>
</dbReference>
<comment type="caution">
    <text evidence="16">The sequence shown here is derived from an EMBL/GenBank/DDBJ whole genome shotgun (WGS) entry which is preliminary data.</text>
</comment>
<dbReference type="GO" id="GO:0005634">
    <property type="term" value="C:nucleus"/>
    <property type="evidence" value="ECO:0007669"/>
    <property type="project" value="UniProtKB-SubCell"/>
</dbReference>
<evidence type="ECO:0000256" key="2">
    <source>
        <dbReference type="ARBA" id="ARBA00022763"/>
    </source>
</evidence>
<keyword evidence="4 12" id="KW-0347">Helicase</keyword>
<gene>
    <name evidence="12" type="primary">PIF1</name>
    <name evidence="16" type="ORF">EVJ58_g64</name>
</gene>
<evidence type="ECO:0000256" key="10">
    <source>
        <dbReference type="ARBA" id="ARBA00023235"/>
    </source>
</evidence>
<evidence type="ECO:0000256" key="12">
    <source>
        <dbReference type="HAMAP-Rule" id="MF_03176"/>
    </source>
</evidence>
<feature type="region of interest" description="Disordered" evidence="13">
    <location>
        <begin position="1"/>
        <end position="39"/>
    </location>
</feature>
<keyword evidence="11 12" id="KW-0539">Nucleus</keyword>
<dbReference type="SUPFAM" id="SSF52540">
    <property type="entry name" value="P-loop containing nucleoside triphosphate hydrolases"/>
    <property type="match status" value="2"/>
</dbReference>
<evidence type="ECO:0000256" key="7">
    <source>
        <dbReference type="ARBA" id="ARBA00023128"/>
    </source>
</evidence>
<proteinExistence type="inferred from homology"/>
<evidence type="ECO:0000313" key="16">
    <source>
        <dbReference type="EMBL" id="TFY70120.1"/>
    </source>
</evidence>
<evidence type="ECO:0000256" key="4">
    <source>
        <dbReference type="ARBA" id="ARBA00022806"/>
    </source>
</evidence>
<feature type="binding site" evidence="12">
    <location>
        <begin position="72"/>
        <end position="79"/>
    </location>
    <ligand>
        <name>ATP</name>
        <dbReference type="ChEBI" id="CHEBI:30616"/>
    </ligand>
</feature>
<comment type="subunit">
    <text evidence="12">Monomer.</text>
</comment>
<feature type="DNA-binding region" evidence="12">
    <location>
        <begin position="502"/>
        <end position="521"/>
    </location>
</feature>
<keyword evidence="10 12" id="KW-0413">Isomerase</keyword>
<dbReference type="Gene3D" id="3.40.50.300">
    <property type="entry name" value="P-loop containing nucleotide triphosphate hydrolases"/>
    <property type="match status" value="1"/>
</dbReference>
<dbReference type="GO" id="GO:0003677">
    <property type="term" value="F:DNA binding"/>
    <property type="evidence" value="ECO:0007669"/>
    <property type="project" value="UniProtKB-KW"/>
</dbReference>
<keyword evidence="9 12" id="KW-0234">DNA repair</keyword>
<dbReference type="EMBL" id="SEKV01000001">
    <property type="protein sequence ID" value="TFY70120.1"/>
    <property type="molecule type" value="Genomic_DNA"/>
</dbReference>